<organism evidence="1 2">
    <name type="scientific">Euhalothece natronophila Z-M001</name>
    <dbReference type="NCBI Taxonomy" id="522448"/>
    <lineage>
        <taxon>Bacteria</taxon>
        <taxon>Bacillati</taxon>
        <taxon>Cyanobacteriota</taxon>
        <taxon>Cyanophyceae</taxon>
        <taxon>Oscillatoriophycideae</taxon>
        <taxon>Chroococcales</taxon>
        <taxon>Halothecacae</taxon>
        <taxon>Halothece cluster</taxon>
        <taxon>Euhalothece</taxon>
    </lineage>
</organism>
<dbReference type="RefSeq" id="WP_146295424.1">
    <property type="nucleotide sequence ID" value="NZ_CP042326.1"/>
</dbReference>
<evidence type="ECO:0000313" key="1">
    <source>
        <dbReference type="EMBL" id="QDZ39827.1"/>
    </source>
</evidence>
<dbReference type="KEGG" id="enn:FRE64_07655"/>
<accession>A0A5B8NLL6</accession>
<sequence>MAKVKYTPNYGEKYDSDTNKKAVNNVNKNNKDNDDIVELMENIIDRLINYCINVIVRSICDKIGKFIENLIEHFN</sequence>
<dbReference type="EMBL" id="CP042326">
    <property type="protein sequence ID" value="QDZ39827.1"/>
    <property type="molecule type" value="Genomic_DNA"/>
</dbReference>
<gene>
    <name evidence="1" type="ORF">FRE64_07655</name>
</gene>
<dbReference type="AlphaFoldDB" id="A0A5B8NLL6"/>
<dbReference type="Proteomes" id="UP000318453">
    <property type="component" value="Chromosome"/>
</dbReference>
<evidence type="ECO:0000313" key="2">
    <source>
        <dbReference type="Proteomes" id="UP000318453"/>
    </source>
</evidence>
<reference evidence="1" key="1">
    <citation type="submission" date="2019-08" db="EMBL/GenBank/DDBJ databases">
        <title>Carotenoids and Carotenoid Binding Proteins in the Halophilic Cyanobacterium Euhalothece sp. ZM00.</title>
        <authorList>
            <person name="Cho S.M."/>
            <person name="Song J.Y."/>
            <person name="Park Y.-I."/>
        </authorList>
    </citation>
    <scope>NUCLEOTIDE SEQUENCE [LARGE SCALE GENOMIC DNA]</scope>
    <source>
        <strain evidence="1">Z-M001</strain>
    </source>
</reference>
<keyword evidence="2" id="KW-1185">Reference proteome</keyword>
<proteinExistence type="predicted"/>
<name>A0A5B8NLL6_9CHRO</name>
<protein>
    <submittedName>
        <fullName evidence="1">Uncharacterized protein</fullName>
    </submittedName>
</protein>